<dbReference type="GO" id="GO:0046872">
    <property type="term" value="F:metal ion binding"/>
    <property type="evidence" value="ECO:0007669"/>
    <property type="project" value="UniProtKB-KW"/>
</dbReference>
<reference evidence="11" key="1">
    <citation type="submission" date="2018-10" db="EMBL/GenBank/DDBJ databases">
        <title>Acidithiobacillus sulfuriphilus sp. nov.: an extremely acidophilic sulfur-oxidizing chemolithotroph isolated from a neutral pH environment.</title>
        <authorList>
            <person name="Falagan C."/>
            <person name="Moya-Beltran A."/>
            <person name="Quatrini R."/>
            <person name="Johnson D.B."/>
        </authorList>
    </citation>
    <scope>NUCLEOTIDE SEQUENCE [LARGE SCALE GENOMIC DNA]</scope>
    <source>
        <strain evidence="11">CJ-2</strain>
    </source>
</reference>
<keyword evidence="4" id="KW-0963">Cytoplasm</keyword>
<sequence length="157" mass="17108">MGWSFPDPEACHAWGKGLGETLTIPAVIFLEGDLGVGKTTLAQGVLRGFGVPGRVKSPTYTLIESYATAHGPALHLDLYRLSDGEELEFLGIRDYLDEAALWLIEWPERGVGFLPEPDLRLRLSIASPGHHRLEVLLATARAASWLPFPPAGEEHDG</sequence>
<evidence type="ECO:0000256" key="8">
    <source>
        <dbReference type="ARBA" id="ARBA00022840"/>
    </source>
</evidence>
<dbReference type="RefSeq" id="WP_123104435.1">
    <property type="nucleotide sequence ID" value="NZ_CP127527.1"/>
</dbReference>
<dbReference type="OrthoDB" id="9800307at2"/>
<evidence type="ECO:0000256" key="5">
    <source>
        <dbReference type="ARBA" id="ARBA00022694"/>
    </source>
</evidence>
<dbReference type="Pfam" id="PF02367">
    <property type="entry name" value="TsaE"/>
    <property type="match status" value="1"/>
</dbReference>
<evidence type="ECO:0000256" key="3">
    <source>
        <dbReference type="ARBA" id="ARBA00019010"/>
    </source>
</evidence>
<gene>
    <name evidence="11" type="primary">tsaE</name>
    <name evidence="11" type="ORF">EC580_09415</name>
</gene>
<protein>
    <recommendedName>
        <fullName evidence="3">tRNA threonylcarbamoyladenosine biosynthesis protein TsaE</fullName>
    </recommendedName>
    <alternativeName>
        <fullName evidence="10">t(6)A37 threonylcarbamoyladenosine biosynthesis protein TsaE</fullName>
    </alternativeName>
</protein>
<dbReference type="PANTHER" id="PTHR33540">
    <property type="entry name" value="TRNA THREONYLCARBAMOYLADENOSINE BIOSYNTHESIS PROTEIN TSAE"/>
    <property type="match status" value="1"/>
</dbReference>
<keyword evidence="5" id="KW-0819">tRNA processing</keyword>
<proteinExistence type="inferred from homology"/>
<keyword evidence="11" id="KW-0808">Transferase</keyword>
<comment type="similarity">
    <text evidence="2">Belongs to the TsaE family.</text>
</comment>
<evidence type="ECO:0000256" key="2">
    <source>
        <dbReference type="ARBA" id="ARBA00007599"/>
    </source>
</evidence>
<evidence type="ECO:0000256" key="10">
    <source>
        <dbReference type="ARBA" id="ARBA00032441"/>
    </source>
</evidence>
<dbReference type="InterPro" id="IPR003442">
    <property type="entry name" value="T6A_TsaE"/>
</dbReference>
<dbReference type="NCBIfam" id="TIGR00150">
    <property type="entry name" value="T6A_YjeE"/>
    <property type="match status" value="1"/>
</dbReference>
<evidence type="ECO:0000256" key="1">
    <source>
        <dbReference type="ARBA" id="ARBA00004496"/>
    </source>
</evidence>
<dbReference type="GO" id="GO:0002949">
    <property type="term" value="P:tRNA threonylcarbamoyladenosine modification"/>
    <property type="evidence" value="ECO:0007669"/>
    <property type="project" value="InterPro"/>
</dbReference>
<name>A0A3M8QVZ6_9PROT</name>
<keyword evidence="6" id="KW-0479">Metal-binding</keyword>
<keyword evidence="7" id="KW-0547">Nucleotide-binding</keyword>
<accession>A0A3M8QVZ6</accession>
<dbReference type="SUPFAM" id="SSF52540">
    <property type="entry name" value="P-loop containing nucleoside triphosphate hydrolases"/>
    <property type="match status" value="1"/>
</dbReference>
<dbReference type="GO" id="GO:0005737">
    <property type="term" value="C:cytoplasm"/>
    <property type="evidence" value="ECO:0007669"/>
    <property type="project" value="UniProtKB-SubCell"/>
</dbReference>
<keyword evidence="9" id="KW-0460">Magnesium</keyword>
<comment type="caution">
    <text evidence="11">The sequence shown here is derived from an EMBL/GenBank/DDBJ whole genome shotgun (WGS) entry which is preliminary data.</text>
</comment>
<evidence type="ECO:0000313" key="11">
    <source>
        <dbReference type="EMBL" id="RNF60463.1"/>
    </source>
</evidence>
<dbReference type="Gene3D" id="3.40.50.300">
    <property type="entry name" value="P-loop containing nucleotide triphosphate hydrolases"/>
    <property type="match status" value="1"/>
</dbReference>
<evidence type="ECO:0000256" key="9">
    <source>
        <dbReference type="ARBA" id="ARBA00022842"/>
    </source>
</evidence>
<evidence type="ECO:0000256" key="4">
    <source>
        <dbReference type="ARBA" id="ARBA00022490"/>
    </source>
</evidence>
<comment type="subcellular location">
    <subcellularLocation>
        <location evidence="1">Cytoplasm</location>
    </subcellularLocation>
</comment>
<organism evidence="11">
    <name type="scientific">Acidithiobacillus sulfuriphilus</name>
    <dbReference type="NCBI Taxonomy" id="1867749"/>
    <lineage>
        <taxon>Bacteria</taxon>
        <taxon>Pseudomonadati</taxon>
        <taxon>Pseudomonadota</taxon>
        <taxon>Acidithiobacillia</taxon>
        <taxon>Acidithiobacillales</taxon>
        <taxon>Acidithiobacillaceae</taxon>
        <taxon>Acidithiobacillus</taxon>
    </lineage>
</organism>
<dbReference type="GO" id="GO:0005524">
    <property type="term" value="F:ATP binding"/>
    <property type="evidence" value="ECO:0007669"/>
    <property type="project" value="UniProtKB-KW"/>
</dbReference>
<evidence type="ECO:0000256" key="7">
    <source>
        <dbReference type="ARBA" id="ARBA00022741"/>
    </source>
</evidence>
<dbReference type="AlphaFoldDB" id="A0A3M8QVZ6"/>
<dbReference type="InterPro" id="IPR027417">
    <property type="entry name" value="P-loop_NTPase"/>
</dbReference>
<evidence type="ECO:0000256" key="6">
    <source>
        <dbReference type="ARBA" id="ARBA00022723"/>
    </source>
</evidence>
<dbReference type="EMBL" id="RIZI01000175">
    <property type="protein sequence ID" value="RNF60463.1"/>
    <property type="molecule type" value="Genomic_DNA"/>
</dbReference>
<keyword evidence="8" id="KW-0067">ATP-binding</keyword>
<dbReference type="GO" id="GO:0016740">
    <property type="term" value="F:transferase activity"/>
    <property type="evidence" value="ECO:0007669"/>
    <property type="project" value="UniProtKB-KW"/>
</dbReference>
<dbReference type="PANTHER" id="PTHR33540:SF2">
    <property type="entry name" value="TRNA THREONYLCARBAMOYLADENOSINE BIOSYNTHESIS PROTEIN TSAE"/>
    <property type="match status" value="1"/>
</dbReference>